<reference evidence="1" key="1">
    <citation type="submission" date="2014-09" db="EMBL/GenBank/DDBJ databases">
        <authorList>
            <person name="Magalhaes I.L.F."/>
            <person name="Oliveira U."/>
            <person name="Santos F.R."/>
            <person name="Vidigal T.H.D.A."/>
            <person name="Brescovit A.D."/>
            <person name="Santos A.J."/>
        </authorList>
    </citation>
    <scope>NUCLEOTIDE SEQUENCE</scope>
    <source>
        <tissue evidence="1">Shoot tissue taken approximately 20 cm above the soil surface</tissue>
    </source>
</reference>
<evidence type="ECO:0000313" key="1">
    <source>
        <dbReference type="EMBL" id="JAE39593.1"/>
    </source>
</evidence>
<proteinExistence type="predicted"/>
<dbReference type="EMBL" id="GBRH01158303">
    <property type="protein sequence ID" value="JAE39593.1"/>
    <property type="molecule type" value="Transcribed_RNA"/>
</dbReference>
<organism evidence="1">
    <name type="scientific">Arundo donax</name>
    <name type="common">Giant reed</name>
    <name type="synonym">Donax arundinaceus</name>
    <dbReference type="NCBI Taxonomy" id="35708"/>
    <lineage>
        <taxon>Eukaryota</taxon>
        <taxon>Viridiplantae</taxon>
        <taxon>Streptophyta</taxon>
        <taxon>Embryophyta</taxon>
        <taxon>Tracheophyta</taxon>
        <taxon>Spermatophyta</taxon>
        <taxon>Magnoliopsida</taxon>
        <taxon>Liliopsida</taxon>
        <taxon>Poales</taxon>
        <taxon>Poaceae</taxon>
        <taxon>PACMAD clade</taxon>
        <taxon>Arundinoideae</taxon>
        <taxon>Arundineae</taxon>
        <taxon>Arundo</taxon>
    </lineage>
</organism>
<sequence>MLKTTGRYLIQFAAMLSRTVLSLP</sequence>
<protein>
    <submittedName>
        <fullName evidence="1">Uncharacterized protein</fullName>
    </submittedName>
</protein>
<accession>A0A0A9I385</accession>
<name>A0A0A9I385_ARUDO</name>
<dbReference type="AlphaFoldDB" id="A0A0A9I385"/>
<reference evidence="1" key="2">
    <citation type="journal article" date="2015" name="Data Brief">
        <title>Shoot transcriptome of the giant reed, Arundo donax.</title>
        <authorList>
            <person name="Barrero R.A."/>
            <person name="Guerrero F.D."/>
            <person name="Moolhuijzen P."/>
            <person name="Goolsby J.A."/>
            <person name="Tidwell J."/>
            <person name="Bellgard S.E."/>
            <person name="Bellgard M.I."/>
        </authorList>
    </citation>
    <scope>NUCLEOTIDE SEQUENCE</scope>
    <source>
        <tissue evidence="1">Shoot tissue taken approximately 20 cm above the soil surface</tissue>
    </source>
</reference>